<dbReference type="AlphaFoldDB" id="A0A1M5LL68"/>
<dbReference type="Gene3D" id="3.40.50.410">
    <property type="entry name" value="von Willebrand factor, type A domain"/>
    <property type="match status" value="1"/>
</dbReference>
<dbReference type="OrthoDB" id="9783818at2"/>
<keyword evidence="4" id="KW-1185">Reference proteome</keyword>
<feature type="signal peptide" evidence="1">
    <location>
        <begin position="1"/>
        <end position="20"/>
    </location>
</feature>
<dbReference type="InterPro" id="IPR036465">
    <property type="entry name" value="vWFA_dom_sf"/>
</dbReference>
<proteinExistence type="predicted"/>
<keyword evidence="1" id="KW-0732">Signal</keyword>
<accession>A0A1M5LL68</accession>
<dbReference type="EMBL" id="FQXB01000001">
    <property type="protein sequence ID" value="SHG65801.1"/>
    <property type="molecule type" value="Genomic_DNA"/>
</dbReference>
<organism evidence="3 4">
    <name type="scientific">Cognatiyoonia sediminum</name>
    <dbReference type="NCBI Taxonomy" id="1508389"/>
    <lineage>
        <taxon>Bacteria</taxon>
        <taxon>Pseudomonadati</taxon>
        <taxon>Pseudomonadota</taxon>
        <taxon>Alphaproteobacteria</taxon>
        <taxon>Rhodobacterales</taxon>
        <taxon>Paracoccaceae</taxon>
        <taxon>Cognatiyoonia</taxon>
    </lineage>
</organism>
<feature type="domain" description="VWFA" evidence="2">
    <location>
        <begin position="25"/>
        <end position="205"/>
    </location>
</feature>
<evidence type="ECO:0000313" key="3">
    <source>
        <dbReference type="EMBL" id="SHG65801.1"/>
    </source>
</evidence>
<feature type="chain" id="PRO_5013268515" evidence="1">
    <location>
        <begin position="21"/>
        <end position="861"/>
    </location>
</feature>
<evidence type="ECO:0000259" key="2">
    <source>
        <dbReference type="PROSITE" id="PS50234"/>
    </source>
</evidence>
<dbReference type="PROSITE" id="PS50234">
    <property type="entry name" value="VWFA"/>
    <property type="match status" value="1"/>
</dbReference>
<gene>
    <name evidence="3" type="ORF">SAMN05444003_0358</name>
</gene>
<evidence type="ECO:0000256" key="1">
    <source>
        <dbReference type="SAM" id="SignalP"/>
    </source>
</evidence>
<reference evidence="3 4" key="1">
    <citation type="submission" date="2016-11" db="EMBL/GenBank/DDBJ databases">
        <authorList>
            <person name="Jaros S."/>
            <person name="Januszkiewicz K."/>
            <person name="Wedrychowicz H."/>
        </authorList>
    </citation>
    <scope>NUCLEOTIDE SEQUENCE [LARGE SCALE GENOMIC DNA]</scope>
    <source>
        <strain evidence="3 4">DSM 28715</strain>
    </source>
</reference>
<evidence type="ECO:0000313" key="4">
    <source>
        <dbReference type="Proteomes" id="UP000184074"/>
    </source>
</evidence>
<dbReference type="Pfam" id="PF13519">
    <property type="entry name" value="VWA_2"/>
    <property type="match status" value="1"/>
</dbReference>
<dbReference type="InterPro" id="IPR002035">
    <property type="entry name" value="VWF_A"/>
</dbReference>
<sequence length="861" mass="91642">MMKRPISCAAAVMIATSAMAQEQPNTILVLDGSGSMWGQIDGVAKITIAQDVVGQLLGTIPADQGLGLTVYGHRERGNCTDIETIVAPAPGTAGAIRDAVSGIKPLGKTPMTDAVIAAAQALRYTEDKATVILVSDGVETCNPDPCAAARLLEEAGIDFTAHVVGFDVGSDPEALAQMQCIAGETGGQFLTADNAGQLAEALTQVAAAPEPEPEPEPIIGEVTFEARLDTEDGPLIDTPLLWTLNPLPENVAAEEMGNELVFEMEQGSYEVTAYWLAQEVEQTKQFIATANPRTVVMVFETPAQTATVTAPETAPVGSTIEIGWNGPDEERDVIGVTEASVNDTSYVYRFSNSVRTDTGNPVSLLMPTTPGDYVIEYSLGATNERIGEQAIILTPVEASIFAPETVEAGSQIEVGWDGPGYDRDYIGITAADYKDTSYPYRFVTNTARLDDTRVAKLTAPTEPGSYVIEYAFGQDNSRLAAVPLEVVAVSASLTAPDSVEAGSTFEVSWSGPGYDRDYIGITAADAEDIGYVYRFATDIVRVSDGDVLNVRAPVEPGSYVLEYVINQDHSRLASVPLEVVDVQAGVTAPASVPAGSTFEVEWSGPGYERDYIGITAADAEDIGYVYRFATDIKRVSDSDGNTVRVRAPADPGQYIVEYVVNQDHSRLAFAPIEVTALSASVTAPNTAPAGSVIEVAWTGPGYERDYVGVTAADVEDIGYVYRFATTTKRVSEGDVLNVQLPTMPGDYVIEYVLDQDNSRLASSTIEVTPVTATLTAPSTGAAGSTIEVAWTGPAYSRDYIGVTAADYEDTNYPYRFSSDTLRVDGGDVLNIALPEEPGLYVIEYVFGLDNTRLVSVPITVN</sequence>
<dbReference type="Proteomes" id="UP000184074">
    <property type="component" value="Unassembled WGS sequence"/>
</dbReference>
<dbReference type="SMART" id="SM00327">
    <property type="entry name" value="VWA"/>
    <property type="match status" value="1"/>
</dbReference>
<protein>
    <submittedName>
        <fullName evidence="3">Ca-activated chloride channel family protein</fullName>
    </submittedName>
</protein>
<dbReference type="STRING" id="1508389.SAMN05444003_0358"/>
<dbReference type="SUPFAM" id="SSF53300">
    <property type="entry name" value="vWA-like"/>
    <property type="match status" value="1"/>
</dbReference>
<name>A0A1M5LL68_9RHOB</name>